<dbReference type="RefSeq" id="WP_183458892.1">
    <property type="nucleotide sequence ID" value="NZ_CP050296.1"/>
</dbReference>
<organism evidence="1 2">
    <name type="scientific">Mesorhizobium huakuii</name>
    <dbReference type="NCBI Taxonomy" id="28104"/>
    <lineage>
        <taxon>Bacteria</taxon>
        <taxon>Pseudomonadati</taxon>
        <taxon>Pseudomonadota</taxon>
        <taxon>Alphaproteobacteria</taxon>
        <taxon>Hyphomicrobiales</taxon>
        <taxon>Phyllobacteriaceae</taxon>
        <taxon>Mesorhizobium</taxon>
    </lineage>
</organism>
<dbReference type="Proteomes" id="UP000515465">
    <property type="component" value="Chromosome"/>
</dbReference>
<evidence type="ECO:0000313" key="1">
    <source>
        <dbReference type="EMBL" id="QND60133.1"/>
    </source>
</evidence>
<reference evidence="2" key="1">
    <citation type="journal article" date="2020" name="Mol. Plant Microbe">
        <title>Rhizobial microsymbionts of the narrowly endemic Oxytropis species growing in Kamchatka are characterized by significant genetic diversity and possess a set of genes that are associated with T3SS and T6SS secretion systems and can affect the development of symbiosis.</title>
        <authorList>
            <person name="Safronova V."/>
            <person name="Guro P."/>
            <person name="Sazanova A."/>
            <person name="Kuznetsova I."/>
            <person name="Belimov A."/>
            <person name="Yakubov V."/>
            <person name="Chirak E."/>
            <person name="Afonin A."/>
            <person name="Gogolev Y."/>
            <person name="Andronov E."/>
            <person name="Tikhonovich I."/>
        </authorList>
    </citation>
    <scope>NUCLEOTIDE SEQUENCE [LARGE SCALE GENOMIC DNA]</scope>
    <source>
        <strain evidence="2">583</strain>
    </source>
</reference>
<name>A0A7G6T051_9HYPH</name>
<evidence type="ECO:0000313" key="2">
    <source>
        <dbReference type="Proteomes" id="UP000515465"/>
    </source>
</evidence>
<accession>A0A7G6T051</accession>
<protein>
    <submittedName>
        <fullName evidence="1">DUF2971 domain-containing protein</fullName>
    </submittedName>
</protein>
<dbReference type="EMBL" id="CP050296">
    <property type="protein sequence ID" value="QND60133.1"/>
    <property type="molecule type" value="Genomic_DNA"/>
</dbReference>
<gene>
    <name evidence="1" type="ORF">HB778_29000</name>
</gene>
<sequence>MPLLYKYRDWKRDVDFKFVADVIRGNLWFPVASEVNDPFEFRCAVDLSFDRERTIEAFIRVEMFMNPTISRAQAEEKVRRVLAGVPESKIRLRQWEMSVEIWQRLASSVSMCSLSATPTSLLLWSHYGGGHKGIAVEIEPIGLEDVMYEVGYVNAVPILDPLCLDDFKAAMEANLFQTLFLRKSKVWEYEREYRIMKMRADSHLEKLRPGSVKRVIVGCAMPPEKRAFFLDWMKQNAPDVKVASVAPVGNSDYTLEVWDE</sequence>
<dbReference type="AlphaFoldDB" id="A0A7G6T051"/>
<proteinExistence type="predicted"/>